<organism evidence="1 2">
    <name type="scientific">Flavobacterium soyae</name>
    <dbReference type="NCBI Taxonomy" id="2903098"/>
    <lineage>
        <taxon>Bacteria</taxon>
        <taxon>Pseudomonadati</taxon>
        <taxon>Bacteroidota</taxon>
        <taxon>Flavobacteriia</taxon>
        <taxon>Flavobacteriales</taxon>
        <taxon>Flavobacteriaceae</taxon>
        <taxon>Flavobacterium</taxon>
    </lineage>
</organism>
<dbReference type="InterPro" id="IPR022513">
    <property type="entry name" value="TOMM_pelo"/>
</dbReference>
<evidence type="ECO:0000313" key="1">
    <source>
        <dbReference type="EMBL" id="WYZ19256.1"/>
    </source>
</evidence>
<reference evidence="1 2" key="1">
    <citation type="submission" date="2024-03" db="EMBL/GenBank/DDBJ databases">
        <title>Flavobacterium soyae.</title>
        <authorList>
            <person name="Zheng W."/>
        </authorList>
    </citation>
    <scope>NUCLEOTIDE SEQUENCE [LARGE SCALE GENOMIC DNA]</scope>
    <source>
        <strain evidence="1 2">55</strain>
    </source>
</reference>
<dbReference type="Gene3D" id="3.90.330.10">
    <property type="entry name" value="Nitrile hydratase alpha /Thiocyanate hydrolase gamma"/>
    <property type="match status" value="1"/>
</dbReference>
<dbReference type="Proteomes" id="UP001623852">
    <property type="component" value="Chromosome"/>
</dbReference>
<dbReference type="SUPFAM" id="SSF56209">
    <property type="entry name" value="Nitrile hydratase alpha chain"/>
    <property type="match status" value="1"/>
</dbReference>
<keyword evidence="2" id="KW-1185">Reference proteome</keyword>
<name>A0ABZ2UEC1_9FLAO</name>
<proteinExistence type="predicted"/>
<gene>
    <name evidence="1" type="ORF">AABD74_19055</name>
</gene>
<evidence type="ECO:0000313" key="2">
    <source>
        <dbReference type="Proteomes" id="UP001623852"/>
    </source>
</evidence>
<dbReference type="NCBIfam" id="TIGR03793">
    <property type="entry name" value="leader_NHLP"/>
    <property type="match status" value="1"/>
</dbReference>
<dbReference type="EMBL" id="CP150845">
    <property type="protein sequence ID" value="WYZ19256.1"/>
    <property type="molecule type" value="Genomic_DNA"/>
</dbReference>
<protein>
    <submittedName>
        <fullName evidence="1">NHLP leader peptide family RiPP</fullName>
    </submittedName>
</protein>
<sequence>MEFTQEQKMYAQIVQRAWEDADFKKELVANPLAAIEKVIGKKLNLPEGKTLVVRDQTDDSTIYINLPAKANLDDVELTEKELEVVAGGYTTPADLALEYIAVPLAKWLLS</sequence>
<dbReference type="InterPro" id="IPR036648">
    <property type="entry name" value="CN_Hdrase_a/SCN_Hdrase_g_sf"/>
</dbReference>
<accession>A0ABZ2UEC1</accession>
<dbReference type="RefSeq" id="WP_232680203.1">
    <property type="nucleotide sequence ID" value="NZ_CP150845.1"/>
</dbReference>